<evidence type="ECO:0000313" key="2">
    <source>
        <dbReference type="EMBL" id="MBK1443646.1"/>
    </source>
</evidence>
<keyword evidence="1" id="KW-0472">Membrane</keyword>
<comment type="caution">
    <text evidence="2">The sequence shown here is derived from an EMBL/GenBank/DDBJ whole genome shotgun (WGS) entry which is preliminary data.</text>
</comment>
<dbReference type="Proteomes" id="UP000660083">
    <property type="component" value="Unassembled WGS sequence"/>
</dbReference>
<feature type="transmembrane region" description="Helical" evidence="1">
    <location>
        <begin position="44"/>
        <end position="65"/>
    </location>
</feature>
<feature type="transmembrane region" description="Helical" evidence="1">
    <location>
        <begin position="7"/>
        <end position="32"/>
    </location>
</feature>
<dbReference type="RefSeq" id="WP_196257394.1">
    <property type="nucleotide sequence ID" value="NZ_CP139262.1"/>
</dbReference>
<proteinExistence type="predicted"/>
<evidence type="ECO:0000256" key="1">
    <source>
        <dbReference type="SAM" id="Phobius"/>
    </source>
</evidence>
<gene>
    <name evidence="2" type="ORF">JDA50_04190</name>
</gene>
<accession>A0A8I1H4K2</accession>
<name>A0A8I1H4K2_ACIPI</name>
<protein>
    <submittedName>
        <fullName evidence="2">Uncharacterized protein</fullName>
    </submittedName>
</protein>
<organism evidence="2 3">
    <name type="scientific">Acinetobacter pittii</name>
    <name type="common">Acinetobacter genomosp. 3</name>
    <dbReference type="NCBI Taxonomy" id="48296"/>
    <lineage>
        <taxon>Bacteria</taxon>
        <taxon>Pseudomonadati</taxon>
        <taxon>Pseudomonadota</taxon>
        <taxon>Gammaproteobacteria</taxon>
        <taxon>Moraxellales</taxon>
        <taxon>Moraxellaceae</taxon>
        <taxon>Acinetobacter</taxon>
        <taxon>Acinetobacter calcoaceticus/baumannii complex</taxon>
    </lineage>
</organism>
<sequence length="203" mass="23723">MNKNVVVFSITVVCIITFFLIFSIFWILLFSWGDVNSAKDSLSIISGIFGGVTTLSAAVIAAYLFNDWKDQKKYEIVSSLAIEAHREFIYAKDKYLFFLFQHIYETPEITYKEVDDDFFNVISKLNLLDAILERFQFGIRIDSEIKSVYTDGYCEVPKYYRNVNDLKRYSETQLQMVADKAFARDKELFKKLLDIIEKVEIKN</sequence>
<evidence type="ECO:0000313" key="3">
    <source>
        <dbReference type="Proteomes" id="UP000660083"/>
    </source>
</evidence>
<dbReference type="AlphaFoldDB" id="A0A8I1H4K2"/>
<reference evidence="2" key="1">
    <citation type="submission" date="2020-12" db="EMBL/GenBank/DDBJ databases">
        <authorList>
            <person name="Chopjitt P."/>
        </authorList>
    </citation>
    <scope>NUCLEOTIDE SEQUENCE</scope>
    <source>
        <strain evidence="2">AP1</strain>
    </source>
</reference>
<keyword evidence="1" id="KW-0812">Transmembrane</keyword>
<dbReference type="EMBL" id="JAEFCT010000002">
    <property type="protein sequence ID" value="MBK1443646.1"/>
    <property type="molecule type" value="Genomic_DNA"/>
</dbReference>
<keyword evidence="1" id="KW-1133">Transmembrane helix</keyword>